<comment type="caution">
    <text evidence="1">The sequence shown here is derived from an EMBL/GenBank/DDBJ whole genome shotgun (WGS) entry which is preliminary data.</text>
</comment>
<dbReference type="EMBL" id="MCRJ01000058">
    <property type="protein sequence ID" value="ODN70219.1"/>
    <property type="molecule type" value="Genomic_DNA"/>
</dbReference>
<accession>A0A1E3H1L3</accession>
<proteinExistence type="predicted"/>
<evidence type="ECO:0000313" key="2">
    <source>
        <dbReference type="Proteomes" id="UP000094622"/>
    </source>
</evidence>
<name>A0A1E3H1L3_9HYPH</name>
<gene>
    <name evidence="1" type="ORF">A6302_02493</name>
</gene>
<dbReference type="OrthoDB" id="7585945at2"/>
<dbReference type="AlphaFoldDB" id="A0A1E3H1L3"/>
<keyword evidence="2" id="KW-1185">Reference proteome</keyword>
<dbReference type="Proteomes" id="UP000094622">
    <property type="component" value="Unassembled WGS sequence"/>
</dbReference>
<protein>
    <submittedName>
        <fullName evidence="1">Uncharacterized protein</fullName>
    </submittedName>
</protein>
<evidence type="ECO:0000313" key="1">
    <source>
        <dbReference type="EMBL" id="ODN70219.1"/>
    </source>
</evidence>
<reference evidence="1 2" key="1">
    <citation type="submission" date="2016-07" db="EMBL/GenBank/DDBJ databases">
        <title>Draft Genome Sequence of Methylobrevis pamukkalensis PK2.</title>
        <authorList>
            <person name="Vasilenko O.V."/>
            <person name="Doronina N.V."/>
            <person name="Shmareva M.N."/>
            <person name="Tarlachkov S.V."/>
            <person name="Mustakhimov I."/>
            <person name="Trotsenko Y.A."/>
        </authorList>
    </citation>
    <scope>NUCLEOTIDE SEQUENCE [LARGE SCALE GENOMIC DNA]</scope>
    <source>
        <strain evidence="1 2">PK2</strain>
    </source>
</reference>
<dbReference type="RefSeq" id="WP_069307095.1">
    <property type="nucleotide sequence ID" value="NZ_MCRJ01000058.1"/>
</dbReference>
<sequence>MLRLISPALLAPAALVLAPGSVVTVRRLTMVEWEAAEAEAGALTEAVRDGADVLSGLGVDLPAEADGSIAGLPRYLLAIEVGIRAITGWDGIGDAEGNPVEVSRDAVALLVAVPRHGRRILGAAFGHVAR</sequence>
<organism evidence="1 2">
    <name type="scientific">Methylobrevis pamukkalensis</name>
    <dbReference type="NCBI Taxonomy" id="1439726"/>
    <lineage>
        <taxon>Bacteria</taxon>
        <taxon>Pseudomonadati</taxon>
        <taxon>Pseudomonadota</taxon>
        <taxon>Alphaproteobacteria</taxon>
        <taxon>Hyphomicrobiales</taxon>
        <taxon>Pleomorphomonadaceae</taxon>
        <taxon>Methylobrevis</taxon>
    </lineage>
</organism>